<feature type="region of interest" description="Disordered" evidence="9">
    <location>
        <begin position="77"/>
        <end position="135"/>
    </location>
</feature>
<name>A0A7S1EPD5_9RHOD</name>
<protein>
    <recommendedName>
        <fullName evidence="3">DDRGK domain-containing protein 1</fullName>
    </recommendedName>
</protein>
<dbReference type="InterPro" id="IPR036388">
    <property type="entry name" value="WH-like_DNA-bd_sf"/>
</dbReference>
<keyword evidence="7 10" id="KW-1133">Transmembrane helix</keyword>
<dbReference type="GO" id="GO:0005789">
    <property type="term" value="C:endoplasmic reticulum membrane"/>
    <property type="evidence" value="ECO:0007669"/>
    <property type="project" value="UniProtKB-SubCell"/>
</dbReference>
<dbReference type="InterPro" id="IPR050899">
    <property type="entry name" value="DDRGK_domain-containing"/>
</dbReference>
<comment type="similarity">
    <text evidence="2">Belongs to the DDRGK1 family.</text>
</comment>
<dbReference type="InterPro" id="IPR036390">
    <property type="entry name" value="WH_DNA-bd_sf"/>
</dbReference>
<evidence type="ECO:0000256" key="10">
    <source>
        <dbReference type="SAM" id="Phobius"/>
    </source>
</evidence>
<keyword evidence="4 10" id="KW-0812">Transmembrane</keyword>
<evidence type="ECO:0000256" key="5">
    <source>
        <dbReference type="ARBA" id="ARBA00022786"/>
    </source>
</evidence>
<evidence type="ECO:0000256" key="1">
    <source>
        <dbReference type="ARBA" id="ARBA00004389"/>
    </source>
</evidence>
<evidence type="ECO:0000256" key="9">
    <source>
        <dbReference type="SAM" id="MobiDB-lite"/>
    </source>
</evidence>
<gene>
    <name evidence="11" type="ORF">TOLI1172_LOCUS391</name>
</gene>
<organism evidence="11">
    <name type="scientific">Timspurckia oligopyrenoides</name>
    <dbReference type="NCBI Taxonomy" id="708627"/>
    <lineage>
        <taxon>Eukaryota</taxon>
        <taxon>Rhodophyta</taxon>
        <taxon>Bangiophyceae</taxon>
        <taxon>Porphyridiales</taxon>
        <taxon>Porphyridiaceae</taxon>
        <taxon>Timspurckia</taxon>
    </lineage>
</organism>
<evidence type="ECO:0000313" key="11">
    <source>
        <dbReference type="EMBL" id="CAD8816003.1"/>
    </source>
</evidence>
<dbReference type="SUPFAM" id="SSF46785">
    <property type="entry name" value="Winged helix' DNA-binding domain"/>
    <property type="match status" value="1"/>
</dbReference>
<evidence type="ECO:0000256" key="2">
    <source>
        <dbReference type="ARBA" id="ARBA00009829"/>
    </source>
</evidence>
<reference evidence="11" key="1">
    <citation type="submission" date="2021-01" db="EMBL/GenBank/DDBJ databases">
        <authorList>
            <person name="Corre E."/>
            <person name="Pelletier E."/>
            <person name="Niang G."/>
            <person name="Scheremetjew M."/>
            <person name="Finn R."/>
            <person name="Kale V."/>
            <person name="Holt S."/>
            <person name="Cochrane G."/>
            <person name="Meng A."/>
            <person name="Brown T."/>
            <person name="Cohen L."/>
        </authorList>
    </citation>
    <scope>NUCLEOTIDE SEQUENCE</scope>
    <source>
        <strain evidence="11">CCMP3278</strain>
    </source>
</reference>
<feature type="compositionally biased region" description="Basic and acidic residues" evidence="9">
    <location>
        <begin position="116"/>
        <end position="135"/>
    </location>
</feature>
<evidence type="ECO:0000256" key="8">
    <source>
        <dbReference type="ARBA" id="ARBA00023136"/>
    </source>
</evidence>
<evidence type="ECO:0000256" key="7">
    <source>
        <dbReference type="ARBA" id="ARBA00022989"/>
    </source>
</evidence>
<sequence length="306" mass="34599">MEIDWLSLVPVMVVVVAVMVISIMLIRMRGEEELKNEDAGDLGVGDAQVVTNRNRRTGIGRMRRNTGSRGVENIVAHEDGSEIGESGSVAGSSGKIKKKKESHREAKRAATAAREAALEAQREREAAKREREDEEKQILEAEKAEQTEREHILEEERLKKEQEEYDQWKDMFSVENTGDQDEEIEAESQGLLGEFVHFIKLRKVVVLEELASEFNLRTEQAINRVQALEKMGHLTGVFDERGKYIEVSLKEMEELAEFIRKRGRVSIRDISEYASNLILSSIESSSETSLQSTPLPNLTQTPTTQT</sequence>
<keyword evidence="6" id="KW-0256">Endoplasmic reticulum</keyword>
<proteinExistence type="inferred from homology"/>
<accession>A0A7S1EPD5</accession>
<comment type="subcellular location">
    <subcellularLocation>
        <location evidence="1">Endoplasmic reticulum membrane</location>
        <topology evidence="1">Single-pass membrane protein</topology>
    </subcellularLocation>
</comment>
<dbReference type="Gene3D" id="1.10.10.10">
    <property type="entry name" value="Winged helix-like DNA-binding domain superfamily/Winged helix DNA-binding domain"/>
    <property type="match status" value="1"/>
</dbReference>
<dbReference type="InterPro" id="IPR019153">
    <property type="entry name" value="DDRGK_dom-contain"/>
</dbReference>
<keyword evidence="8 10" id="KW-0472">Membrane</keyword>
<evidence type="ECO:0000256" key="6">
    <source>
        <dbReference type="ARBA" id="ARBA00022824"/>
    </source>
</evidence>
<dbReference type="PANTHER" id="PTHR48176">
    <property type="entry name" value="DDRGK DOMAIN-CONTAINING PROTEIN 1"/>
    <property type="match status" value="1"/>
</dbReference>
<evidence type="ECO:0000256" key="3">
    <source>
        <dbReference type="ARBA" id="ARBA00018218"/>
    </source>
</evidence>
<dbReference type="FunFam" id="1.10.10.10:FF:000143">
    <property type="entry name" value="DDRGK domain-containing protein 1"/>
    <property type="match status" value="1"/>
</dbReference>
<evidence type="ECO:0000256" key="4">
    <source>
        <dbReference type="ARBA" id="ARBA00022692"/>
    </source>
</evidence>
<keyword evidence="5" id="KW-0833">Ubl conjugation pathway</keyword>
<dbReference type="SMART" id="SM01128">
    <property type="entry name" value="DDRGK"/>
    <property type="match status" value="1"/>
</dbReference>
<dbReference type="Pfam" id="PF09756">
    <property type="entry name" value="DDRGK"/>
    <property type="match status" value="1"/>
</dbReference>
<dbReference type="GO" id="GO:0044389">
    <property type="term" value="F:ubiquitin-like protein ligase binding"/>
    <property type="evidence" value="ECO:0007669"/>
    <property type="project" value="TreeGrafter"/>
</dbReference>
<dbReference type="AlphaFoldDB" id="A0A7S1EPD5"/>
<dbReference type="EMBL" id="HBFP01000528">
    <property type="protein sequence ID" value="CAD8816003.1"/>
    <property type="molecule type" value="Transcribed_RNA"/>
</dbReference>
<feature type="transmembrane region" description="Helical" evidence="10">
    <location>
        <begin position="6"/>
        <end position="26"/>
    </location>
</feature>
<dbReference type="PANTHER" id="PTHR48176:SF1">
    <property type="entry name" value="DDRGK DOMAIN-CONTAINING PROTEIN 1"/>
    <property type="match status" value="1"/>
</dbReference>